<dbReference type="EMBL" id="CP024770">
    <property type="protein sequence ID" value="QGY32758.1"/>
    <property type="molecule type" value="Genomic_DNA"/>
</dbReference>
<dbReference type="RefSeq" id="WP_208718655.1">
    <property type="nucleotide sequence ID" value="NZ_CP024770.1"/>
</dbReference>
<accession>A0A6B9G6P1</accession>
<dbReference type="InterPro" id="IPR018313">
    <property type="entry name" value="SBP_3_CS"/>
</dbReference>
<evidence type="ECO:0000256" key="1">
    <source>
        <dbReference type="ARBA" id="ARBA00004418"/>
    </source>
</evidence>
<feature type="domain" description="Solute-binding protein family 3/N-terminal" evidence="8">
    <location>
        <begin position="28"/>
        <end position="257"/>
    </location>
</feature>
<evidence type="ECO:0000256" key="4">
    <source>
        <dbReference type="ARBA" id="ARBA00022729"/>
    </source>
</evidence>
<evidence type="ECO:0000256" key="7">
    <source>
        <dbReference type="SAM" id="SignalP"/>
    </source>
</evidence>
<organism evidence="9 10">
    <name type="scientific">Pantoea cypripedii</name>
    <name type="common">Pectobacterium cypripedii</name>
    <name type="synonym">Erwinia cypripedii</name>
    <dbReference type="NCBI Taxonomy" id="55209"/>
    <lineage>
        <taxon>Bacteria</taxon>
        <taxon>Pseudomonadati</taxon>
        <taxon>Pseudomonadota</taxon>
        <taxon>Gammaproteobacteria</taxon>
        <taxon>Enterobacterales</taxon>
        <taxon>Erwiniaceae</taxon>
        <taxon>Pantoea</taxon>
    </lineage>
</organism>
<keyword evidence="5" id="KW-0574">Periplasm</keyword>
<dbReference type="SUPFAM" id="SSF53850">
    <property type="entry name" value="Periplasmic binding protein-like II"/>
    <property type="match status" value="1"/>
</dbReference>
<evidence type="ECO:0000256" key="6">
    <source>
        <dbReference type="RuleBase" id="RU003744"/>
    </source>
</evidence>
<dbReference type="AlphaFoldDB" id="A0A6B9G6P1"/>
<keyword evidence="4 7" id="KW-0732">Signal</keyword>
<dbReference type="Pfam" id="PF00497">
    <property type="entry name" value="SBP_bac_3"/>
    <property type="match status" value="1"/>
</dbReference>
<dbReference type="InterPro" id="IPR005768">
    <property type="entry name" value="Lys_Arg_Orn-bd"/>
</dbReference>
<dbReference type="PANTHER" id="PTHR35936">
    <property type="entry name" value="MEMBRANE-BOUND LYTIC MUREIN TRANSGLYCOSYLASE F"/>
    <property type="match status" value="1"/>
</dbReference>
<dbReference type="PROSITE" id="PS51257">
    <property type="entry name" value="PROKAR_LIPOPROTEIN"/>
    <property type="match status" value="1"/>
</dbReference>
<feature type="chain" id="PRO_5025407701" evidence="7">
    <location>
        <begin position="26"/>
        <end position="261"/>
    </location>
</feature>
<geneLocation type="plasmid" evidence="10">
    <name>pne1b</name>
</geneLocation>
<evidence type="ECO:0000313" key="10">
    <source>
        <dbReference type="Proteomes" id="UP000502005"/>
    </source>
</evidence>
<evidence type="ECO:0000313" key="9">
    <source>
        <dbReference type="EMBL" id="QGY32758.1"/>
    </source>
</evidence>
<dbReference type="PROSITE" id="PS01039">
    <property type="entry name" value="SBP_BACTERIAL_3"/>
    <property type="match status" value="1"/>
</dbReference>
<keyword evidence="3" id="KW-0813">Transport</keyword>
<dbReference type="SMART" id="SM00062">
    <property type="entry name" value="PBPb"/>
    <property type="match status" value="1"/>
</dbReference>
<gene>
    <name evidence="9" type="ORF">CUN67_27865</name>
</gene>
<name>A0A6B9G6P1_PANCY</name>
<dbReference type="Proteomes" id="UP000502005">
    <property type="component" value="Plasmid pNE1B"/>
</dbReference>
<protein>
    <submittedName>
        <fullName evidence="9">ABC transporter substrate-binding protein</fullName>
    </submittedName>
</protein>
<evidence type="ECO:0000256" key="2">
    <source>
        <dbReference type="ARBA" id="ARBA00010333"/>
    </source>
</evidence>
<dbReference type="NCBIfam" id="TIGR01096">
    <property type="entry name" value="3A0103s03R"/>
    <property type="match status" value="1"/>
</dbReference>
<evidence type="ECO:0000256" key="3">
    <source>
        <dbReference type="ARBA" id="ARBA00022448"/>
    </source>
</evidence>
<proteinExistence type="inferred from homology"/>
<feature type="signal peptide" evidence="7">
    <location>
        <begin position="1"/>
        <end position="25"/>
    </location>
</feature>
<dbReference type="CDD" id="cd13703">
    <property type="entry name" value="PBP2_HisJ_LAO"/>
    <property type="match status" value="1"/>
</dbReference>
<reference evidence="9 10" key="1">
    <citation type="submission" date="2017-11" db="EMBL/GenBank/DDBJ databases">
        <title>Genome sequence of Pantoea cypripedii NE1.</title>
        <authorList>
            <person name="Nascimento F.X."/>
        </authorList>
    </citation>
    <scope>NUCLEOTIDE SEQUENCE [LARGE SCALE GENOMIC DNA]</scope>
    <source>
        <strain evidence="9 10">NE1</strain>
        <plasmid evidence="10">pne1b</plasmid>
    </source>
</reference>
<dbReference type="InterPro" id="IPR001638">
    <property type="entry name" value="Solute-binding_3/MltF_N"/>
</dbReference>
<sequence length="261" mass="28338">MKIKKTITVMAAALTIFGCVHTAMAADPLRFGIDPTFPPFESKNASGQLVGFDIDLGNAICAEMKVQCSWVQNSFDGLIPALQAKKFDAILSSLSITDERKKAIAFSDKLFNTPAFLITAKGSGLTPSAQSLKGKRIGVQQGSVFENYANKYWRNAGVEVIAYPDAESVYADLTNGRLDGTLDDAVVITEALLSKPQGKNFTMIQPQVKDDEIFGPGTGIGLRQSDTALQARFNQAIATIRANGTYDRLAKKYFDFNIYGE</sequence>
<dbReference type="GO" id="GO:0030288">
    <property type="term" value="C:outer membrane-bounded periplasmic space"/>
    <property type="evidence" value="ECO:0007669"/>
    <property type="project" value="InterPro"/>
</dbReference>
<comment type="subcellular location">
    <subcellularLocation>
        <location evidence="1">Periplasm</location>
    </subcellularLocation>
</comment>
<dbReference type="Gene3D" id="3.40.190.10">
    <property type="entry name" value="Periplasmic binding protein-like II"/>
    <property type="match status" value="2"/>
</dbReference>
<evidence type="ECO:0000259" key="8">
    <source>
        <dbReference type="SMART" id="SM00062"/>
    </source>
</evidence>
<evidence type="ECO:0000256" key="5">
    <source>
        <dbReference type="ARBA" id="ARBA00022764"/>
    </source>
</evidence>
<dbReference type="PANTHER" id="PTHR35936:SF13">
    <property type="entry name" value="HISTIDINE-BINDING PERIPLASMIC PROTEIN"/>
    <property type="match status" value="1"/>
</dbReference>
<comment type="similarity">
    <text evidence="2 6">Belongs to the bacterial solute-binding protein 3 family.</text>
</comment>
<keyword evidence="9" id="KW-0614">Plasmid</keyword>